<evidence type="ECO:0000256" key="1">
    <source>
        <dbReference type="SAM" id="SignalP"/>
    </source>
</evidence>
<dbReference type="EMBL" id="FNTH01000001">
    <property type="protein sequence ID" value="SED07788.1"/>
    <property type="molecule type" value="Genomic_DNA"/>
</dbReference>
<proteinExistence type="predicted"/>
<reference evidence="2 3" key="1">
    <citation type="submission" date="2016-10" db="EMBL/GenBank/DDBJ databases">
        <authorList>
            <person name="de Groot N.N."/>
        </authorList>
    </citation>
    <scope>NUCLEOTIDE SEQUENCE [LARGE SCALE GENOMIC DNA]</scope>
    <source>
        <strain evidence="2 3">MT12</strain>
    </source>
</reference>
<dbReference type="InterPro" id="IPR032774">
    <property type="entry name" value="WG_beta_rep"/>
</dbReference>
<name>A0A1H4XSC7_9BRAD</name>
<dbReference type="PANTHER" id="PTHR37841">
    <property type="entry name" value="GLR2918 PROTEIN"/>
    <property type="match status" value="1"/>
</dbReference>
<keyword evidence="1" id="KW-0732">Signal</keyword>
<dbReference type="Proteomes" id="UP000198992">
    <property type="component" value="Unassembled WGS sequence"/>
</dbReference>
<evidence type="ECO:0000313" key="3">
    <source>
        <dbReference type="Proteomes" id="UP000198992"/>
    </source>
</evidence>
<dbReference type="SUPFAM" id="SSF69360">
    <property type="entry name" value="Cell wall binding repeat"/>
    <property type="match status" value="1"/>
</dbReference>
<accession>A0A1H4XSC7</accession>
<organism evidence="2 3">
    <name type="scientific">Bradyrhizobium erythrophlei</name>
    <dbReference type="NCBI Taxonomy" id="1437360"/>
    <lineage>
        <taxon>Bacteria</taxon>
        <taxon>Pseudomonadati</taxon>
        <taxon>Pseudomonadota</taxon>
        <taxon>Alphaproteobacteria</taxon>
        <taxon>Hyphomicrobiales</taxon>
        <taxon>Nitrobacteraceae</taxon>
        <taxon>Bradyrhizobium</taxon>
    </lineage>
</organism>
<gene>
    <name evidence="2" type="ORF">SAMN05444164_3618</name>
</gene>
<evidence type="ECO:0000313" key="2">
    <source>
        <dbReference type="EMBL" id="SED07788.1"/>
    </source>
</evidence>
<dbReference type="AlphaFoldDB" id="A0A1H4XSC7"/>
<dbReference type="PANTHER" id="PTHR37841:SF1">
    <property type="entry name" value="DUF3298 DOMAIN-CONTAINING PROTEIN"/>
    <property type="match status" value="1"/>
</dbReference>
<sequence length="665" mass="72868">MRVWSKVAALAGVLLMHGVFAQDKPMELTAAGKAVLQDLIAQRPSPYDTPSSGPLPMCAFPGGLCGAVHRDGTVAVFPRYDWIGTFSDQRAAVRLGGLYGFIDEDGHEIVKPQYRIVDDYRFGFAQVDVDGRSGLIDRDGKMVIEPKYGFIRAISPDRFAVSEDRQLGGMTGGEDFSSSRVAFAPSGEASFSVSAAEPPLTDVIDIQGRLIESRKPPIPGFDNNPALRWVQKDKLWGLMRADGSWLFEPKFQQVSALNNGLARVTVNGKVGFIDRRGNFVIEPVFDKAGWFIAGFDRTSAERDGIVGVIDKSGAWIFQTNYQQLQFAFASLKSDHPGAVFGWHFKTADRWGLLDLNGRVIIDAEYDQPIGQCADGRLDAYKNKEALYFKADGSPLQPPDGRLIDAPCYGGTPPFILKIGDKFGLVDAGSNPVTPVVFDAIVWAGPDVKNAKLHGKWGRLGPDGHWVLEPKFDYLSTGAGLFVASIDGKRGFMRSDGSWLIEPKFDAAALRRENDTAFVTLSGATGVLRLSDQSWVIPLRPGVLCDVSISPVMVSEAAGKRAILSRTGETWIDIGAERVGVNVDFGLLTFLRDGKWGLVDTAGLVMVEPQFDEPVYFTLRQRGVAWAKRDGKWCAIDRRAHLVQGVACLDTNPLGRDNRFECKVER</sequence>
<feature type="chain" id="PRO_5011593261" evidence="1">
    <location>
        <begin position="22"/>
        <end position="665"/>
    </location>
</feature>
<protein>
    <submittedName>
        <fullName evidence="2">WG containing repeat-containing protein</fullName>
    </submittedName>
</protein>
<feature type="signal peptide" evidence="1">
    <location>
        <begin position="1"/>
        <end position="21"/>
    </location>
</feature>
<dbReference type="Pfam" id="PF14903">
    <property type="entry name" value="WG_beta_rep"/>
    <property type="match status" value="6"/>
</dbReference>